<dbReference type="EMBL" id="VWSF01000003">
    <property type="protein sequence ID" value="KAA5548415.1"/>
    <property type="molecule type" value="Genomic_DNA"/>
</dbReference>
<name>A0A5M6DSM0_9BACT</name>
<reference evidence="1 2" key="1">
    <citation type="submission" date="2019-09" db="EMBL/GenBank/DDBJ databases">
        <title>Genome sequence and assembly of Adhaeribacter sp.</title>
        <authorList>
            <person name="Chhetri G."/>
        </authorList>
    </citation>
    <scope>NUCLEOTIDE SEQUENCE [LARGE SCALE GENOMIC DNA]</scope>
    <source>
        <strain evidence="1 2">DK36</strain>
    </source>
</reference>
<comment type="caution">
    <text evidence="1">The sequence shown here is derived from an EMBL/GenBank/DDBJ whole genome shotgun (WGS) entry which is preliminary data.</text>
</comment>
<keyword evidence="2" id="KW-1185">Reference proteome</keyword>
<dbReference type="RefSeq" id="WP_150087546.1">
    <property type="nucleotide sequence ID" value="NZ_VWSF01000003.1"/>
</dbReference>
<evidence type="ECO:0000313" key="1">
    <source>
        <dbReference type="EMBL" id="KAA5548415.1"/>
    </source>
</evidence>
<accession>A0A5M6DSM0</accession>
<dbReference type="PANTHER" id="PTHR41913">
    <property type="entry name" value="DUF1684 DOMAIN-CONTAINING PROTEIN"/>
    <property type="match status" value="1"/>
</dbReference>
<dbReference type="Proteomes" id="UP000323426">
    <property type="component" value="Unassembled WGS sequence"/>
</dbReference>
<evidence type="ECO:0000313" key="2">
    <source>
        <dbReference type="Proteomes" id="UP000323426"/>
    </source>
</evidence>
<sequence>MARPVRFVFIAGLLLIIFYFLKEAVFSDSSYITGIKKERQDKNQSFRSSNSPLEEADRPTFDSLNYYAPDIIYRVNADYEEFSQPESVQMPMNTGGTEPYLRFAKATFNLEGQQNSLILYLRVNTTDSSLFVPFSDKTNGKETYEGGRFMDIPKPEPGETQITLDFNKAYNPFCVYNYNYTCPVPPPSNRLPISVRAGEKSYTKR</sequence>
<dbReference type="PANTHER" id="PTHR41913:SF1">
    <property type="entry name" value="DUF1684 DOMAIN-CONTAINING PROTEIN"/>
    <property type="match status" value="1"/>
</dbReference>
<dbReference type="InterPro" id="IPR012467">
    <property type="entry name" value="DUF1684"/>
</dbReference>
<gene>
    <name evidence="1" type="ORF">F0145_06725</name>
</gene>
<organism evidence="1 2">
    <name type="scientific">Adhaeribacter rhizoryzae</name>
    <dbReference type="NCBI Taxonomy" id="2607907"/>
    <lineage>
        <taxon>Bacteria</taxon>
        <taxon>Pseudomonadati</taxon>
        <taxon>Bacteroidota</taxon>
        <taxon>Cytophagia</taxon>
        <taxon>Cytophagales</taxon>
        <taxon>Hymenobacteraceae</taxon>
        <taxon>Adhaeribacter</taxon>
    </lineage>
</organism>
<dbReference type="AlphaFoldDB" id="A0A5M6DSM0"/>
<proteinExistence type="predicted"/>
<dbReference type="Pfam" id="PF07920">
    <property type="entry name" value="DUF1684"/>
    <property type="match status" value="1"/>
</dbReference>
<protein>
    <submittedName>
        <fullName evidence="1">DUF1684 domain-containing protein</fullName>
    </submittedName>
</protein>